<dbReference type="EMBL" id="CAJVPV010046824">
    <property type="protein sequence ID" value="CAG8771480.1"/>
    <property type="molecule type" value="Genomic_DNA"/>
</dbReference>
<accession>A0A9N9J9G9</accession>
<evidence type="ECO:0000313" key="2">
    <source>
        <dbReference type="Proteomes" id="UP000789342"/>
    </source>
</evidence>
<evidence type="ECO:0000313" key="1">
    <source>
        <dbReference type="EMBL" id="CAG8771480.1"/>
    </source>
</evidence>
<dbReference type="Proteomes" id="UP000789342">
    <property type="component" value="Unassembled WGS sequence"/>
</dbReference>
<name>A0A9N9J9G9_9GLOM</name>
<reference evidence="1" key="1">
    <citation type="submission" date="2021-06" db="EMBL/GenBank/DDBJ databases">
        <authorList>
            <person name="Kallberg Y."/>
            <person name="Tangrot J."/>
            <person name="Rosling A."/>
        </authorList>
    </citation>
    <scope>NUCLEOTIDE SEQUENCE</scope>
    <source>
        <strain evidence="1">CL551</strain>
    </source>
</reference>
<comment type="caution">
    <text evidence="1">The sequence shown here is derived from an EMBL/GenBank/DDBJ whole genome shotgun (WGS) entry which is preliminary data.</text>
</comment>
<dbReference type="AlphaFoldDB" id="A0A9N9J9G9"/>
<feature type="non-terminal residue" evidence="1">
    <location>
        <position position="330"/>
    </location>
</feature>
<feature type="non-terminal residue" evidence="1">
    <location>
        <position position="1"/>
    </location>
</feature>
<dbReference type="OrthoDB" id="2351813at2759"/>
<gene>
    <name evidence="1" type="ORF">AMORRO_LOCUS16616</name>
</gene>
<organism evidence="1 2">
    <name type="scientific">Acaulospora morrowiae</name>
    <dbReference type="NCBI Taxonomy" id="94023"/>
    <lineage>
        <taxon>Eukaryota</taxon>
        <taxon>Fungi</taxon>
        <taxon>Fungi incertae sedis</taxon>
        <taxon>Mucoromycota</taxon>
        <taxon>Glomeromycotina</taxon>
        <taxon>Glomeromycetes</taxon>
        <taxon>Diversisporales</taxon>
        <taxon>Acaulosporaceae</taxon>
        <taxon>Acaulospora</taxon>
    </lineage>
</organism>
<proteinExistence type="predicted"/>
<keyword evidence="2" id="KW-1185">Reference proteome</keyword>
<protein>
    <submittedName>
        <fullName evidence="1">5722_t:CDS:1</fullName>
    </submittedName>
</protein>
<sequence>KGILRRGCGGLFPSEICGYPVDVVEARAAIPYGCCRSYCLNYQKKVKLGASIGVTNPRKTSGTIGAVVIDKKSKRQGILSCEHVCKFDESSTKNGVTIYQPSHKDLDEQKESFVIMASNNDKYKELSETACREIEKDRQDSALARYERGMRSNFFSDTHKKNFGVDAAFCIFTNKSRTLCPDQFSVYPEYFNRVKLPENTCLKGFYTYEDFDDIDEINVFKVGRGSGLSCGKLIPYRCAISFDITNKSIDFAKEQDPGEISQAPSSTDLSDKVFIGYMKSPIFENRQKCYPTVWFDRQLIIKFEFEGFECGDSGSSVVDERGKALGILHA</sequence>